<evidence type="ECO:0000313" key="4">
    <source>
        <dbReference type="EMBL" id="KAH6658349.1"/>
    </source>
</evidence>
<dbReference type="GeneID" id="70135853"/>
<evidence type="ECO:0000313" key="5">
    <source>
        <dbReference type="Proteomes" id="UP000758603"/>
    </source>
</evidence>
<name>A0A9P8UU10_9PEZI</name>
<proteinExistence type="predicted"/>
<dbReference type="InterPro" id="IPR052562">
    <property type="entry name" value="Ketohexokinase-related"/>
</dbReference>
<sequence length="341" mass="37241">MTTLVCVGACYLDTILRQGHNIAETSRRLVANEKHSVPYFPEEDSKLRATSLKVRRGGNCPNSLEVLQQLLAQRPGHNVTPYLISVLPSKSSQATASIKASFGSDSIVDLTRCIYREQHSDPASSYIIRSEDTGSRTSVNFNDLPDMTGDEFLAAASGLQGRTWWHFEGRVPETTLRCIRHLRKAYPNTKISVEVEKPGRSGLEELASEADVVFYSKGWAQDKGYQTAEECLEAQRIVARKASLLLCTWGSDGASWMSLPNRNYSSCPALSAGQTVRVVDTVGAGDTFVAGILFALLCHLEDGDVESTVRFAVQLATCKVQKEGFGGVGREVMGSRQASLV</sequence>
<keyword evidence="2" id="KW-0418">Kinase</keyword>
<dbReference type="InterPro" id="IPR002173">
    <property type="entry name" value="Carboh/pur_kinase_PfkB_CS"/>
</dbReference>
<dbReference type="Gene3D" id="3.40.1190.20">
    <property type="match status" value="1"/>
</dbReference>
<keyword evidence="5" id="KW-1185">Reference proteome</keyword>
<dbReference type="AlphaFoldDB" id="A0A9P8UU10"/>
<evidence type="ECO:0000259" key="3">
    <source>
        <dbReference type="Pfam" id="PF00294"/>
    </source>
</evidence>
<evidence type="ECO:0000256" key="1">
    <source>
        <dbReference type="ARBA" id="ARBA00022679"/>
    </source>
</evidence>
<dbReference type="PANTHER" id="PTHR42774">
    <property type="entry name" value="PHOSPHOTRANSFERASE SYSTEM TRANSPORT PROTEIN"/>
    <property type="match status" value="1"/>
</dbReference>
<reference evidence="4" key="1">
    <citation type="journal article" date="2021" name="Nat. Commun.">
        <title>Genetic determinants of endophytism in the Arabidopsis root mycobiome.</title>
        <authorList>
            <person name="Mesny F."/>
            <person name="Miyauchi S."/>
            <person name="Thiergart T."/>
            <person name="Pickel B."/>
            <person name="Atanasova L."/>
            <person name="Karlsson M."/>
            <person name="Huettel B."/>
            <person name="Barry K.W."/>
            <person name="Haridas S."/>
            <person name="Chen C."/>
            <person name="Bauer D."/>
            <person name="Andreopoulos W."/>
            <person name="Pangilinan J."/>
            <person name="LaButti K."/>
            <person name="Riley R."/>
            <person name="Lipzen A."/>
            <person name="Clum A."/>
            <person name="Drula E."/>
            <person name="Henrissat B."/>
            <person name="Kohler A."/>
            <person name="Grigoriev I.V."/>
            <person name="Martin F.M."/>
            <person name="Hacquard S."/>
        </authorList>
    </citation>
    <scope>NUCLEOTIDE SEQUENCE</scope>
    <source>
        <strain evidence="4">MPI-SDFR-AT-0073</strain>
    </source>
</reference>
<dbReference type="Proteomes" id="UP000758603">
    <property type="component" value="Unassembled WGS sequence"/>
</dbReference>
<comment type="caution">
    <text evidence="4">The sequence shown here is derived from an EMBL/GenBank/DDBJ whole genome shotgun (WGS) entry which is preliminary data.</text>
</comment>
<gene>
    <name evidence="4" type="ORF">BKA67DRAFT_656546</name>
</gene>
<feature type="domain" description="Carbohydrate kinase PfkB" evidence="3">
    <location>
        <begin position="24"/>
        <end position="324"/>
    </location>
</feature>
<dbReference type="InterPro" id="IPR034093">
    <property type="entry name" value="KHK"/>
</dbReference>
<dbReference type="InterPro" id="IPR029056">
    <property type="entry name" value="Ribokinase-like"/>
</dbReference>
<dbReference type="PANTHER" id="PTHR42774:SF3">
    <property type="entry name" value="KETOHEXOKINASE"/>
    <property type="match status" value="1"/>
</dbReference>
<dbReference type="GO" id="GO:0004454">
    <property type="term" value="F:ketohexokinase activity"/>
    <property type="evidence" value="ECO:0007669"/>
    <property type="project" value="InterPro"/>
</dbReference>
<dbReference type="SUPFAM" id="SSF53613">
    <property type="entry name" value="Ribokinase-like"/>
    <property type="match status" value="1"/>
</dbReference>
<dbReference type="GO" id="GO:0006000">
    <property type="term" value="P:fructose metabolic process"/>
    <property type="evidence" value="ECO:0007669"/>
    <property type="project" value="InterPro"/>
</dbReference>
<accession>A0A9P8UU10</accession>
<evidence type="ECO:0000256" key="2">
    <source>
        <dbReference type="ARBA" id="ARBA00022777"/>
    </source>
</evidence>
<dbReference type="InterPro" id="IPR011611">
    <property type="entry name" value="PfkB_dom"/>
</dbReference>
<dbReference type="EMBL" id="JAGPXC010000002">
    <property type="protein sequence ID" value="KAH6658349.1"/>
    <property type="molecule type" value="Genomic_DNA"/>
</dbReference>
<dbReference type="PROSITE" id="PS00584">
    <property type="entry name" value="PFKB_KINASES_2"/>
    <property type="match status" value="1"/>
</dbReference>
<dbReference type="CDD" id="cd01939">
    <property type="entry name" value="Ketohexokinase"/>
    <property type="match status" value="1"/>
</dbReference>
<keyword evidence="1" id="KW-0808">Transferase</keyword>
<dbReference type="Pfam" id="PF00294">
    <property type="entry name" value="PfkB"/>
    <property type="match status" value="1"/>
</dbReference>
<dbReference type="OrthoDB" id="204058at2759"/>
<organism evidence="4 5">
    <name type="scientific">Truncatella angustata</name>
    <dbReference type="NCBI Taxonomy" id="152316"/>
    <lineage>
        <taxon>Eukaryota</taxon>
        <taxon>Fungi</taxon>
        <taxon>Dikarya</taxon>
        <taxon>Ascomycota</taxon>
        <taxon>Pezizomycotina</taxon>
        <taxon>Sordariomycetes</taxon>
        <taxon>Xylariomycetidae</taxon>
        <taxon>Amphisphaeriales</taxon>
        <taxon>Sporocadaceae</taxon>
        <taxon>Truncatella</taxon>
    </lineage>
</organism>
<dbReference type="RefSeq" id="XP_045962583.1">
    <property type="nucleotide sequence ID" value="XM_046106962.1"/>
</dbReference>
<protein>
    <submittedName>
        <fullName evidence="4">Ribokinase-like protein</fullName>
    </submittedName>
</protein>